<accession>A0A2V2A0N6</accession>
<organism evidence="2 3">
    <name type="scientific">Psychrobacter immobilis</name>
    <dbReference type="NCBI Taxonomy" id="498"/>
    <lineage>
        <taxon>Bacteria</taxon>
        <taxon>Pseudomonadati</taxon>
        <taxon>Pseudomonadota</taxon>
        <taxon>Gammaproteobacteria</taxon>
        <taxon>Moraxellales</taxon>
        <taxon>Moraxellaceae</taxon>
        <taxon>Psychrobacter</taxon>
    </lineage>
</organism>
<evidence type="ECO:0000313" key="3">
    <source>
        <dbReference type="Proteomes" id="UP000245655"/>
    </source>
</evidence>
<proteinExistence type="predicted"/>
<gene>
    <name evidence="2" type="ORF">C8D84_101379</name>
</gene>
<keyword evidence="3" id="KW-1185">Reference proteome</keyword>
<evidence type="ECO:0000313" key="2">
    <source>
        <dbReference type="EMBL" id="PWK15428.1"/>
    </source>
</evidence>
<sequence length="213" mass="22296">MDSRIIMKIDALTIAKSKPYFQAISAIFLSLSLLSACQKTPEPETDNETISEAAVQTTPVTTNINVDTTANNGDDIANPEVSSEQDVSLTELENDLGATDSTANNTAPAPNPEQAIKGAQITDVRYKNAAGESLLVVFETSAAGVLNAIVSLPNKPKMTLSAPEGQGNNPTYRSSDGSIQLVSHAGGGTIDLVQNNKITSFDAVSAEAEVITE</sequence>
<protein>
    <submittedName>
        <fullName evidence="2">Uncharacterized protein</fullName>
    </submittedName>
</protein>
<reference evidence="2 3" key="1">
    <citation type="submission" date="2018-05" db="EMBL/GenBank/DDBJ databases">
        <title>Genomic Encyclopedia of Type Strains, Phase IV (KMG-IV): sequencing the most valuable type-strain genomes for metagenomic binning, comparative biology and taxonomic classification.</title>
        <authorList>
            <person name="Goeker M."/>
        </authorList>
    </citation>
    <scope>NUCLEOTIDE SEQUENCE [LARGE SCALE GENOMIC DNA]</scope>
    <source>
        <strain evidence="2 3">DSM 7229</strain>
    </source>
</reference>
<dbReference type="AlphaFoldDB" id="A0A2V2A0N6"/>
<evidence type="ECO:0000256" key="1">
    <source>
        <dbReference type="SAM" id="MobiDB-lite"/>
    </source>
</evidence>
<feature type="region of interest" description="Disordered" evidence="1">
    <location>
        <begin position="65"/>
        <end position="87"/>
    </location>
</feature>
<comment type="caution">
    <text evidence="2">The sequence shown here is derived from an EMBL/GenBank/DDBJ whole genome shotgun (WGS) entry which is preliminary data.</text>
</comment>
<name>A0A2V2A0N6_PSYIM</name>
<dbReference type="Proteomes" id="UP000245655">
    <property type="component" value="Unassembled WGS sequence"/>
</dbReference>
<dbReference type="EMBL" id="QGGM01000001">
    <property type="protein sequence ID" value="PWK15428.1"/>
    <property type="molecule type" value="Genomic_DNA"/>
</dbReference>